<accession>A0A418WTR8</accession>
<dbReference type="AlphaFoldDB" id="A0A418WTR8"/>
<proteinExistence type="predicted"/>
<dbReference type="PANTHER" id="PTHR43737:SF1">
    <property type="entry name" value="DUF1501 DOMAIN-CONTAINING PROTEIN"/>
    <property type="match status" value="1"/>
</dbReference>
<keyword evidence="2" id="KW-1185">Reference proteome</keyword>
<protein>
    <submittedName>
        <fullName evidence="1">DUF1501 domain-containing protein</fullName>
    </submittedName>
</protein>
<organism evidence="1 2">
    <name type="scientific">Oleomonas cavernae</name>
    <dbReference type="NCBI Taxonomy" id="2320859"/>
    <lineage>
        <taxon>Bacteria</taxon>
        <taxon>Pseudomonadati</taxon>
        <taxon>Pseudomonadota</taxon>
        <taxon>Alphaproteobacteria</taxon>
        <taxon>Acetobacterales</taxon>
        <taxon>Acetobacteraceae</taxon>
        <taxon>Oleomonas</taxon>
    </lineage>
</organism>
<dbReference type="Pfam" id="PF07394">
    <property type="entry name" value="DUF1501"/>
    <property type="match status" value="1"/>
</dbReference>
<evidence type="ECO:0000313" key="2">
    <source>
        <dbReference type="Proteomes" id="UP000284605"/>
    </source>
</evidence>
<evidence type="ECO:0000313" key="1">
    <source>
        <dbReference type="EMBL" id="RJF94628.1"/>
    </source>
</evidence>
<dbReference type="EMBL" id="QYUK01000008">
    <property type="protein sequence ID" value="RJF94628.1"/>
    <property type="molecule type" value="Genomic_DNA"/>
</dbReference>
<dbReference type="InterPro" id="IPR010869">
    <property type="entry name" value="DUF1501"/>
</dbReference>
<sequence>MLLTGPASVTTWSPQILPAPDGVLLDTLDRFYAKDELFHAMLAEARETSAMAAGAGMDLATPGSMAAGPKQMEPLIVGLARLLRDREGPRVATIDLLGWDTHANQGVTDGRLAAALRPVADGAVLLKNELGPAVWRDTLVIAVTEFGRTAAPNGTGGTDHGTASAAFIFGGNLDGATVHGQWPGLDKAQLLDGRDLAPTTDLRRLYLATLINHLGLPAADVAARVFPDGGGLRPLDGVVRA</sequence>
<comment type="caution">
    <text evidence="1">The sequence shown here is derived from an EMBL/GenBank/DDBJ whole genome shotgun (WGS) entry which is preliminary data.</text>
</comment>
<gene>
    <name evidence="1" type="ORF">D3874_02030</name>
</gene>
<dbReference type="PANTHER" id="PTHR43737">
    <property type="entry name" value="BLL7424 PROTEIN"/>
    <property type="match status" value="1"/>
</dbReference>
<reference evidence="1 2" key="1">
    <citation type="submission" date="2018-09" db="EMBL/GenBank/DDBJ databases">
        <authorList>
            <person name="Zhu H."/>
        </authorList>
    </citation>
    <scope>NUCLEOTIDE SEQUENCE [LARGE SCALE GENOMIC DNA]</scope>
    <source>
        <strain evidence="1 2">K1W22B-8</strain>
    </source>
</reference>
<name>A0A418WTR8_9PROT</name>
<dbReference type="Proteomes" id="UP000284605">
    <property type="component" value="Unassembled WGS sequence"/>
</dbReference>